<protein>
    <submittedName>
        <fullName evidence="1">Uncharacterized protein</fullName>
    </submittedName>
</protein>
<comment type="caution">
    <text evidence="1">The sequence shown here is derived from an EMBL/GenBank/DDBJ whole genome shotgun (WGS) entry which is preliminary data.</text>
</comment>
<proteinExistence type="predicted"/>
<dbReference type="AlphaFoldDB" id="A0A8S0PUF8"/>
<evidence type="ECO:0000313" key="1">
    <source>
        <dbReference type="EMBL" id="CAA2958163.1"/>
    </source>
</evidence>
<dbReference type="Proteomes" id="UP000594638">
    <property type="component" value="Unassembled WGS sequence"/>
</dbReference>
<gene>
    <name evidence="1" type="ORF">OLEA9_A105238</name>
</gene>
<accession>A0A8S0PUF8</accession>
<dbReference type="EMBL" id="CACTIH010000255">
    <property type="protein sequence ID" value="CAA2958163.1"/>
    <property type="molecule type" value="Genomic_DNA"/>
</dbReference>
<dbReference type="Gramene" id="OE9A105238T1">
    <property type="protein sequence ID" value="OE9A105238C1"/>
    <property type="gene ID" value="OE9A105238"/>
</dbReference>
<sequence length="72" mass="8053">MAEKRSIPDLILLLKPQPEWKIWACLVAVKVLAWAALVELFEPVANRSPATRRNNLAIAAIDHQSTTTDHPI</sequence>
<name>A0A8S0PUF8_OLEEU</name>
<organism evidence="1 2">
    <name type="scientific">Olea europaea subsp. europaea</name>
    <dbReference type="NCBI Taxonomy" id="158383"/>
    <lineage>
        <taxon>Eukaryota</taxon>
        <taxon>Viridiplantae</taxon>
        <taxon>Streptophyta</taxon>
        <taxon>Embryophyta</taxon>
        <taxon>Tracheophyta</taxon>
        <taxon>Spermatophyta</taxon>
        <taxon>Magnoliopsida</taxon>
        <taxon>eudicotyledons</taxon>
        <taxon>Gunneridae</taxon>
        <taxon>Pentapetalae</taxon>
        <taxon>asterids</taxon>
        <taxon>lamiids</taxon>
        <taxon>Lamiales</taxon>
        <taxon>Oleaceae</taxon>
        <taxon>Oleeae</taxon>
        <taxon>Olea</taxon>
    </lineage>
</organism>
<evidence type="ECO:0000313" key="2">
    <source>
        <dbReference type="Proteomes" id="UP000594638"/>
    </source>
</evidence>
<reference evidence="1 2" key="1">
    <citation type="submission" date="2019-12" db="EMBL/GenBank/DDBJ databases">
        <authorList>
            <person name="Alioto T."/>
            <person name="Alioto T."/>
            <person name="Gomez Garrido J."/>
        </authorList>
    </citation>
    <scope>NUCLEOTIDE SEQUENCE [LARGE SCALE GENOMIC DNA]</scope>
</reference>
<keyword evidence="2" id="KW-1185">Reference proteome</keyword>